<sequence>MLSTSLPATVAPGHRDLGRDMEGLDFA</sequence>
<reference evidence="2" key="2">
    <citation type="journal article" date="2015" name="Data Brief">
        <title>Shoot transcriptome of the giant reed, Arundo donax.</title>
        <authorList>
            <person name="Barrero R.A."/>
            <person name="Guerrero F.D."/>
            <person name="Moolhuijzen P."/>
            <person name="Goolsby J.A."/>
            <person name="Tidwell J."/>
            <person name="Bellgard S.E."/>
            <person name="Bellgard M.I."/>
        </authorList>
    </citation>
    <scope>NUCLEOTIDE SEQUENCE</scope>
    <source>
        <tissue evidence="2">Shoot tissue taken approximately 20 cm above the soil surface</tissue>
    </source>
</reference>
<accession>A0A0A8ZH07</accession>
<protein>
    <submittedName>
        <fullName evidence="2">Uncharacterized protein</fullName>
    </submittedName>
</protein>
<evidence type="ECO:0000256" key="1">
    <source>
        <dbReference type="SAM" id="MobiDB-lite"/>
    </source>
</evidence>
<feature type="region of interest" description="Disordered" evidence="1">
    <location>
        <begin position="1"/>
        <end position="27"/>
    </location>
</feature>
<reference evidence="2" key="1">
    <citation type="submission" date="2014-09" db="EMBL/GenBank/DDBJ databases">
        <authorList>
            <person name="Magalhaes I.L.F."/>
            <person name="Oliveira U."/>
            <person name="Santos F.R."/>
            <person name="Vidigal T.H.D.A."/>
            <person name="Brescovit A.D."/>
            <person name="Santos A.J."/>
        </authorList>
    </citation>
    <scope>NUCLEOTIDE SEQUENCE</scope>
    <source>
        <tissue evidence="2">Shoot tissue taken approximately 20 cm above the soil surface</tissue>
    </source>
</reference>
<organism evidence="2">
    <name type="scientific">Arundo donax</name>
    <name type="common">Giant reed</name>
    <name type="synonym">Donax arundinaceus</name>
    <dbReference type="NCBI Taxonomy" id="35708"/>
    <lineage>
        <taxon>Eukaryota</taxon>
        <taxon>Viridiplantae</taxon>
        <taxon>Streptophyta</taxon>
        <taxon>Embryophyta</taxon>
        <taxon>Tracheophyta</taxon>
        <taxon>Spermatophyta</taxon>
        <taxon>Magnoliopsida</taxon>
        <taxon>Liliopsida</taxon>
        <taxon>Poales</taxon>
        <taxon>Poaceae</taxon>
        <taxon>PACMAD clade</taxon>
        <taxon>Arundinoideae</taxon>
        <taxon>Arundineae</taxon>
        <taxon>Arundo</taxon>
    </lineage>
</organism>
<proteinExistence type="predicted"/>
<feature type="compositionally biased region" description="Basic and acidic residues" evidence="1">
    <location>
        <begin position="13"/>
        <end position="27"/>
    </location>
</feature>
<dbReference type="EMBL" id="GBRH01263778">
    <property type="protein sequence ID" value="JAD34117.1"/>
    <property type="molecule type" value="Transcribed_RNA"/>
</dbReference>
<evidence type="ECO:0000313" key="2">
    <source>
        <dbReference type="EMBL" id="JAD34117.1"/>
    </source>
</evidence>
<dbReference type="AlphaFoldDB" id="A0A0A8ZH07"/>
<name>A0A0A8ZH07_ARUDO</name>